<reference evidence="8 9" key="1">
    <citation type="submission" date="2019-01" db="EMBL/GenBank/DDBJ databases">
        <authorList>
            <person name="Ferrante I. M."/>
        </authorList>
    </citation>
    <scope>NUCLEOTIDE SEQUENCE [LARGE SCALE GENOMIC DNA]</scope>
    <source>
        <strain evidence="8 9">B856</strain>
    </source>
</reference>
<dbReference type="Proteomes" id="UP000291116">
    <property type="component" value="Unassembled WGS sequence"/>
</dbReference>
<keyword evidence="9" id="KW-1185">Reference proteome</keyword>
<dbReference type="Pfam" id="PF21743">
    <property type="entry name" value="PTM_DIR17_Tudor"/>
    <property type="match status" value="1"/>
</dbReference>
<dbReference type="InterPro" id="IPR047365">
    <property type="entry name" value="Tudor_AtPTM-like"/>
</dbReference>
<feature type="domain" description="PTM/DIR17-like Tudor" evidence="7">
    <location>
        <begin position="525"/>
        <end position="559"/>
    </location>
</feature>
<keyword evidence="2" id="KW-0808">Transferase</keyword>
<evidence type="ECO:0000256" key="1">
    <source>
        <dbReference type="ARBA" id="ARBA00004496"/>
    </source>
</evidence>
<dbReference type="Gene3D" id="3.30.420.40">
    <property type="match status" value="1"/>
</dbReference>
<name>A0A448YWH1_9STRA</name>
<dbReference type="PANTHER" id="PTHR34265:SF1">
    <property type="entry name" value="TYPE III PANTOTHENATE KINASE"/>
    <property type="match status" value="1"/>
</dbReference>
<keyword evidence="3" id="KW-0547">Nucleotide-binding</keyword>
<protein>
    <recommendedName>
        <fullName evidence="7">PTM/DIR17-like Tudor domain-containing protein</fullName>
    </recommendedName>
</protein>
<evidence type="ECO:0000313" key="8">
    <source>
        <dbReference type="EMBL" id="VEU34049.1"/>
    </source>
</evidence>
<feature type="region of interest" description="Disordered" evidence="6">
    <location>
        <begin position="466"/>
        <end position="503"/>
    </location>
</feature>
<evidence type="ECO:0000256" key="5">
    <source>
        <dbReference type="ARBA" id="ARBA00022840"/>
    </source>
</evidence>
<dbReference type="AlphaFoldDB" id="A0A448YWH1"/>
<dbReference type="InterPro" id="IPR004619">
    <property type="entry name" value="Type_III_PanK"/>
</dbReference>
<evidence type="ECO:0000256" key="3">
    <source>
        <dbReference type="ARBA" id="ARBA00022741"/>
    </source>
</evidence>
<evidence type="ECO:0000313" key="9">
    <source>
        <dbReference type="Proteomes" id="UP000291116"/>
    </source>
</evidence>
<dbReference type="PANTHER" id="PTHR34265">
    <property type="entry name" value="TYPE III PANTOTHENATE KINASE"/>
    <property type="match status" value="1"/>
</dbReference>
<proteinExistence type="predicted"/>
<dbReference type="GO" id="GO:0005524">
    <property type="term" value="F:ATP binding"/>
    <property type="evidence" value="ECO:0007669"/>
    <property type="project" value="UniProtKB-KW"/>
</dbReference>
<evidence type="ECO:0000259" key="7">
    <source>
        <dbReference type="Pfam" id="PF21743"/>
    </source>
</evidence>
<keyword evidence="5" id="KW-0067">ATP-binding</keyword>
<dbReference type="EMBL" id="CAACVS010000017">
    <property type="protein sequence ID" value="VEU34049.1"/>
    <property type="molecule type" value="Genomic_DNA"/>
</dbReference>
<evidence type="ECO:0000256" key="2">
    <source>
        <dbReference type="ARBA" id="ARBA00022679"/>
    </source>
</evidence>
<organism evidence="8 9">
    <name type="scientific">Pseudo-nitzschia multistriata</name>
    <dbReference type="NCBI Taxonomy" id="183589"/>
    <lineage>
        <taxon>Eukaryota</taxon>
        <taxon>Sar</taxon>
        <taxon>Stramenopiles</taxon>
        <taxon>Ochrophyta</taxon>
        <taxon>Bacillariophyta</taxon>
        <taxon>Bacillariophyceae</taxon>
        <taxon>Bacillariophycidae</taxon>
        <taxon>Bacillariales</taxon>
        <taxon>Bacillariaceae</taxon>
        <taxon>Pseudo-nitzschia</taxon>
    </lineage>
</organism>
<accession>A0A448YWH1</accession>
<comment type="subcellular location">
    <subcellularLocation>
        <location evidence="1">Cytoplasm</location>
    </subcellularLocation>
</comment>
<dbReference type="GO" id="GO:0005737">
    <property type="term" value="C:cytoplasm"/>
    <property type="evidence" value="ECO:0007669"/>
    <property type="project" value="UniProtKB-SubCell"/>
</dbReference>
<keyword evidence="4" id="KW-0418">Kinase</keyword>
<evidence type="ECO:0000256" key="4">
    <source>
        <dbReference type="ARBA" id="ARBA00022777"/>
    </source>
</evidence>
<sequence>MTTGAIITKAELPRDLPGPSEERFLVIVCEPDGIKWSLHDGVSFHYAPTVFWTTPHLQDEDRSASPCKSLTRFLCQHALAHIFGASDYHKATKQNATKTAAKRMAPSTTIYVLSSNKQHETDLLFLFSEVPSRILRFSASDFFDAQALSSVKATIGQLAAMHAIKKDYGSPVLLMECSVAIEYFGLDGNSKFLGGGVCAGMPIRCRSLFDYCNNQDFPSIDFERYTKLTEKAKKSGTPMSLFSTDPFQRVAASATAEMAGQLRNIVRQFLGLVGPTDAPVTVVLCGDDTHLTRELLTDNCSSIVAVEPDVEFPGPSKVTFVVRKNMAAYGVQHLLSASKEQKVPLDADDELREDLVGLRAAFIKEPGNTKIHRGSITRVVRGAVFEEDSVILLLDEGDNVTLDLIKLYDCLSLYQEVGEESKIENKEVWVGEKQQASTKVQVELEKKNEVFATRKTILSEAKEKEGSIVKMVAPPENDKRGAKRPRQSPSPKPKKASKESPEKYVGHRIAKLFDSPNPDDEGDMVLYFGSIDKYNGETKLWHVTYDDDDEEEFDFDEVRDGILLWAKNKDDDKNAKS</sequence>
<evidence type="ECO:0000256" key="6">
    <source>
        <dbReference type="SAM" id="MobiDB-lite"/>
    </source>
</evidence>
<dbReference type="OrthoDB" id="168165at2759"/>
<gene>
    <name evidence="8" type="ORF">PSNMU_V1.4_AUG-EV-PASAV3_0007410</name>
</gene>
<dbReference type="GO" id="GO:0004594">
    <property type="term" value="F:pantothenate kinase activity"/>
    <property type="evidence" value="ECO:0007669"/>
    <property type="project" value="InterPro"/>
</dbReference>